<sequence length="240" mass="27041">MTSQGSAFMKRMFSELEPYDPVIISGLAYGVDILAHRLALQHGLKTIGVLAHGLDRIYPRAHYKTALSMMEEGALLTEFWTGTPPERENFVKRNRIIAGMSEATLVIESSEKGGSLITADLASSYHREVFAVPGRTSDPFSVGCNHLIKTHRASMFTDARDLAFMLNWEPIRECSNHEEAVSLDPTEKQLFETILKHGKIQADHLSQKCRLPIQDVLPILLRLELYGRIRELPGKHYEIV</sequence>
<dbReference type="Pfam" id="PF02481">
    <property type="entry name" value="DNA_processg_A"/>
    <property type="match status" value="1"/>
</dbReference>
<evidence type="ECO:0000259" key="2">
    <source>
        <dbReference type="Pfam" id="PF02481"/>
    </source>
</evidence>
<dbReference type="Gene3D" id="3.40.50.450">
    <property type="match status" value="1"/>
</dbReference>
<comment type="similarity">
    <text evidence="1">Belongs to the DprA/Smf family.</text>
</comment>
<accession>A0A7R8ZTR1</accession>
<reference evidence="4" key="1">
    <citation type="submission" date="2020-11" db="EMBL/GenBank/DDBJ databases">
        <authorList>
            <person name="Tran Van P."/>
        </authorList>
    </citation>
    <scope>NUCLEOTIDE SEQUENCE</scope>
</reference>
<evidence type="ECO:0000259" key="3">
    <source>
        <dbReference type="Pfam" id="PF17782"/>
    </source>
</evidence>
<dbReference type="AlphaFoldDB" id="A0A7R8ZTR1"/>
<dbReference type="Gene3D" id="1.10.10.10">
    <property type="entry name" value="Winged helix-like DNA-binding domain superfamily/Winged helix DNA-binding domain"/>
    <property type="match status" value="1"/>
</dbReference>
<organism evidence="4">
    <name type="scientific">Cyprideis torosa</name>
    <dbReference type="NCBI Taxonomy" id="163714"/>
    <lineage>
        <taxon>Eukaryota</taxon>
        <taxon>Metazoa</taxon>
        <taxon>Ecdysozoa</taxon>
        <taxon>Arthropoda</taxon>
        <taxon>Crustacea</taxon>
        <taxon>Oligostraca</taxon>
        <taxon>Ostracoda</taxon>
        <taxon>Podocopa</taxon>
        <taxon>Podocopida</taxon>
        <taxon>Cytherocopina</taxon>
        <taxon>Cytheroidea</taxon>
        <taxon>Cytherideidae</taxon>
        <taxon>Cyprideis</taxon>
    </lineage>
</organism>
<dbReference type="OrthoDB" id="3648309at2759"/>
<dbReference type="InterPro" id="IPR003488">
    <property type="entry name" value="DprA"/>
</dbReference>
<name>A0A7R8ZTR1_9CRUS</name>
<evidence type="ECO:0000256" key="1">
    <source>
        <dbReference type="ARBA" id="ARBA00006525"/>
    </source>
</evidence>
<dbReference type="InterPro" id="IPR036388">
    <property type="entry name" value="WH-like_DNA-bd_sf"/>
</dbReference>
<dbReference type="Pfam" id="PF17782">
    <property type="entry name" value="WHD_DprA"/>
    <property type="match status" value="1"/>
</dbReference>
<dbReference type="InterPro" id="IPR057666">
    <property type="entry name" value="DrpA_SLOG"/>
</dbReference>
<evidence type="ECO:0000313" key="4">
    <source>
        <dbReference type="EMBL" id="CAD7231454.1"/>
    </source>
</evidence>
<feature type="domain" description="Smf/DprA SLOG" evidence="2">
    <location>
        <begin position="1"/>
        <end position="163"/>
    </location>
</feature>
<dbReference type="PANTHER" id="PTHR43022">
    <property type="entry name" value="PROTEIN SMF"/>
    <property type="match status" value="1"/>
</dbReference>
<dbReference type="InterPro" id="IPR041614">
    <property type="entry name" value="DprA_WH"/>
</dbReference>
<dbReference type="PANTHER" id="PTHR43022:SF1">
    <property type="entry name" value="PROTEIN SMF"/>
    <property type="match status" value="1"/>
</dbReference>
<proteinExistence type="inferred from homology"/>
<dbReference type="EMBL" id="OB663529">
    <property type="protein sequence ID" value="CAD7231454.1"/>
    <property type="molecule type" value="Genomic_DNA"/>
</dbReference>
<feature type="domain" description="DprA winged helix" evidence="3">
    <location>
        <begin position="180"/>
        <end position="235"/>
    </location>
</feature>
<protein>
    <submittedName>
        <fullName evidence="4">Uncharacterized protein</fullName>
    </submittedName>
</protein>
<gene>
    <name evidence="4" type="ORF">CTOB1V02_LOCUS9301</name>
</gene>
<dbReference type="SUPFAM" id="SSF102405">
    <property type="entry name" value="MCP/YpsA-like"/>
    <property type="match status" value="1"/>
</dbReference>